<dbReference type="InterPro" id="IPR013083">
    <property type="entry name" value="Znf_RING/FYVE/PHD"/>
</dbReference>
<dbReference type="EMBL" id="MN739110">
    <property type="protein sequence ID" value="QHS89502.1"/>
    <property type="molecule type" value="Genomic_DNA"/>
</dbReference>
<name>A0A6C0BBY0_9ZZZZ</name>
<feature type="domain" description="RING-type" evidence="1">
    <location>
        <begin position="218"/>
        <end position="259"/>
    </location>
</feature>
<dbReference type="Pfam" id="PF13639">
    <property type="entry name" value="zf-RING_2"/>
    <property type="match status" value="1"/>
</dbReference>
<evidence type="ECO:0000313" key="2">
    <source>
        <dbReference type="EMBL" id="QHS89502.1"/>
    </source>
</evidence>
<evidence type="ECO:0000259" key="1">
    <source>
        <dbReference type="Pfam" id="PF13639"/>
    </source>
</evidence>
<sequence>MLPEEFAVKDNASDSNSRYYLFATSHSEGEEFQSVYRYDSNYEYTIRTHDGFPFTNETRVVYEVGDEVLNKKIHFWHSGIDLIPSYEPSTKIPVLDSKDSIFLLRKLYLKPVRIVDDDVETRVRVNRIHRANQNIAYDLICSTGRAIRYRAATPPPIRRILEVGAPSDISRPTTGFSSYVSPPATPLIGRVTDKNTLNIPPHAIAAIVRGLVSENKGCSITTSLFSEISTIGITPCFHCFDGEALEKWISKSPSCPECRSEVKTINKYSQSVLPAV</sequence>
<dbReference type="SUPFAM" id="SSF57850">
    <property type="entry name" value="RING/U-box"/>
    <property type="match status" value="1"/>
</dbReference>
<reference evidence="2" key="1">
    <citation type="journal article" date="2020" name="Nature">
        <title>Giant virus diversity and host interactions through global metagenomics.</title>
        <authorList>
            <person name="Schulz F."/>
            <person name="Roux S."/>
            <person name="Paez-Espino D."/>
            <person name="Jungbluth S."/>
            <person name="Walsh D.A."/>
            <person name="Denef V.J."/>
            <person name="McMahon K.D."/>
            <person name="Konstantinidis K.T."/>
            <person name="Eloe-Fadrosh E.A."/>
            <person name="Kyrpides N.C."/>
            <person name="Woyke T."/>
        </authorList>
    </citation>
    <scope>NUCLEOTIDE SEQUENCE</scope>
    <source>
        <strain evidence="2">GVMAG-M-3300010158-60</strain>
    </source>
</reference>
<protein>
    <recommendedName>
        <fullName evidence="1">RING-type domain-containing protein</fullName>
    </recommendedName>
</protein>
<organism evidence="2">
    <name type="scientific">viral metagenome</name>
    <dbReference type="NCBI Taxonomy" id="1070528"/>
    <lineage>
        <taxon>unclassified sequences</taxon>
        <taxon>metagenomes</taxon>
        <taxon>organismal metagenomes</taxon>
    </lineage>
</organism>
<proteinExistence type="predicted"/>
<accession>A0A6C0BBY0</accession>
<dbReference type="AlphaFoldDB" id="A0A6C0BBY0"/>
<dbReference type="InterPro" id="IPR001841">
    <property type="entry name" value="Znf_RING"/>
</dbReference>
<dbReference type="Gene3D" id="3.30.40.10">
    <property type="entry name" value="Zinc/RING finger domain, C3HC4 (zinc finger)"/>
    <property type="match status" value="1"/>
</dbReference>